<sequence length="43" mass="4908">MLGAFYDAVNLSVGPILTYTFFFLLVIEFLYVSFKYTGTSDDK</sequence>
<evidence type="ECO:0000256" key="1">
    <source>
        <dbReference type="SAM" id="Phobius"/>
    </source>
</evidence>
<feature type="transmembrane region" description="Helical" evidence="1">
    <location>
        <begin position="16"/>
        <end position="34"/>
    </location>
</feature>
<dbReference type="EMBL" id="BAABFA010000019">
    <property type="protein sequence ID" value="GAA4468211.1"/>
    <property type="molecule type" value="Genomic_DNA"/>
</dbReference>
<reference evidence="3" key="1">
    <citation type="journal article" date="2019" name="Int. J. Syst. Evol. Microbiol.">
        <title>The Global Catalogue of Microorganisms (GCM) 10K type strain sequencing project: providing services to taxonomists for standard genome sequencing and annotation.</title>
        <authorList>
            <consortium name="The Broad Institute Genomics Platform"/>
            <consortium name="The Broad Institute Genome Sequencing Center for Infectious Disease"/>
            <person name="Wu L."/>
            <person name="Ma J."/>
        </authorList>
    </citation>
    <scope>NUCLEOTIDE SEQUENCE [LARGE SCALE GENOMIC DNA]</scope>
    <source>
        <strain evidence="3">JCM 32105</strain>
    </source>
</reference>
<evidence type="ECO:0000313" key="2">
    <source>
        <dbReference type="EMBL" id="GAA4468211.1"/>
    </source>
</evidence>
<keyword evidence="3" id="KW-1185">Reference proteome</keyword>
<name>A0ABP8NJ83_9BACT</name>
<proteinExistence type="predicted"/>
<dbReference type="Proteomes" id="UP001500067">
    <property type="component" value="Unassembled WGS sequence"/>
</dbReference>
<keyword evidence="1" id="KW-0812">Transmembrane</keyword>
<evidence type="ECO:0000313" key="3">
    <source>
        <dbReference type="Proteomes" id="UP001500067"/>
    </source>
</evidence>
<protein>
    <submittedName>
        <fullName evidence="2">Uncharacterized protein</fullName>
    </submittedName>
</protein>
<accession>A0ABP8NJ83</accession>
<organism evidence="2 3">
    <name type="scientific">Nemorincola caseinilytica</name>
    <dbReference type="NCBI Taxonomy" id="2054315"/>
    <lineage>
        <taxon>Bacteria</taxon>
        <taxon>Pseudomonadati</taxon>
        <taxon>Bacteroidota</taxon>
        <taxon>Chitinophagia</taxon>
        <taxon>Chitinophagales</taxon>
        <taxon>Chitinophagaceae</taxon>
        <taxon>Nemorincola</taxon>
    </lineage>
</organism>
<keyword evidence="1" id="KW-0472">Membrane</keyword>
<gene>
    <name evidence="2" type="ORF">GCM10023093_25360</name>
</gene>
<comment type="caution">
    <text evidence="2">The sequence shown here is derived from an EMBL/GenBank/DDBJ whole genome shotgun (WGS) entry which is preliminary data.</text>
</comment>
<keyword evidence="1" id="KW-1133">Transmembrane helix</keyword>